<gene>
    <name evidence="1" type="ORF">K441DRAFT_592129</name>
</gene>
<dbReference type="EMBL" id="KV748254">
    <property type="protein sequence ID" value="OCK87806.1"/>
    <property type="molecule type" value="Genomic_DNA"/>
</dbReference>
<keyword evidence="2" id="KW-1185">Reference proteome</keyword>
<organism evidence="1 2">
    <name type="scientific">Cenococcum geophilum 1.58</name>
    <dbReference type="NCBI Taxonomy" id="794803"/>
    <lineage>
        <taxon>Eukaryota</taxon>
        <taxon>Fungi</taxon>
        <taxon>Dikarya</taxon>
        <taxon>Ascomycota</taxon>
        <taxon>Pezizomycotina</taxon>
        <taxon>Dothideomycetes</taxon>
        <taxon>Pleosporomycetidae</taxon>
        <taxon>Gloniales</taxon>
        <taxon>Gloniaceae</taxon>
        <taxon>Cenococcum</taxon>
    </lineage>
</organism>
<dbReference type="Proteomes" id="UP000250078">
    <property type="component" value="Unassembled WGS sequence"/>
</dbReference>
<reference evidence="1 2" key="1">
    <citation type="journal article" date="2016" name="Nat. Commun.">
        <title>Ectomycorrhizal ecology is imprinted in the genome of the dominant symbiotic fungus Cenococcum geophilum.</title>
        <authorList>
            <consortium name="DOE Joint Genome Institute"/>
            <person name="Peter M."/>
            <person name="Kohler A."/>
            <person name="Ohm R.A."/>
            <person name="Kuo A."/>
            <person name="Krutzmann J."/>
            <person name="Morin E."/>
            <person name="Arend M."/>
            <person name="Barry K.W."/>
            <person name="Binder M."/>
            <person name="Choi C."/>
            <person name="Clum A."/>
            <person name="Copeland A."/>
            <person name="Grisel N."/>
            <person name="Haridas S."/>
            <person name="Kipfer T."/>
            <person name="LaButti K."/>
            <person name="Lindquist E."/>
            <person name="Lipzen A."/>
            <person name="Maire R."/>
            <person name="Meier B."/>
            <person name="Mihaltcheva S."/>
            <person name="Molinier V."/>
            <person name="Murat C."/>
            <person name="Poggeler S."/>
            <person name="Quandt C.A."/>
            <person name="Sperisen C."/>
            <person name="Tritt A."/>
            <person name="Tisserant E."/>
            <person name="Crous P.W."/>
            <person name="Henrissat B."/>
            <person name="Nehls U."/>
            <person name="Egli S."/>
            <person name="Spatafora J.W."/>
            <person name="Grigoriev I.V."/>
            <person name="Martin F.M."/>
        </authorList>
    </citation>
    <scope>NUCLEOTIDE SEQUENCE [LARGE SCALE GENOMIC DNA]</scope>
    <source>
        <strain evidence="1 2">1.58</strain>
    </source>
</reference>
<accession>A0ACC8EN51</accession>
<name>A0ACC8EN51_9PEZI</name>
<protein>
    <submittedName>
        <fullName evidence="1">Mitochondrial succinate dehydrogenase cytochrome b560 subunit D</fullName>
    </submittedName>
</protein>
<sequence>MAPTVRPALLRQACSAAPTRRMASTIARSTISHASPLSRRPLQPAFVRDALPGASRIAAFHATGRRPILPPLPQKIEGTLNDPAVVPDPSPSHGSYHWSFERLVSTGLIPLTVAPFAAGSLNPIMDATLCSLLLIHSYVGFQSSIIDYFPNNRVPVIRNLLMWILRVTTILVGVSLYEFETNDVGITEAVKRIWNA</sequence>
<proteinExistence type="predicted"/>
<evidence type="ECO:0000313" key="2">
    <source>
        <dbReference type="Proteomes" id="UP000250078"/>
    </source>
</evidence>
<evidence type="ECO:0000313" key="1">
    <source>
        <dbReference type="EMBL" id="OCK87806.1"/>
    </source>
</evidence>